<sequence length="206" mass="22447">MSVSRETLISTYFAERQNELSRYAEILSTWGIERGLIGPKEGDRIWERHIANCIPITTLIEKGASVIDIGSGAGLPGIVIALARPDLRVTLLEPLQRRVDFLNEVIAELALDIAVIRGRSEAIKGSFGVVTARAVAPLPKFLNLSWHLVAPGGALLAMKGESAAQELEEAKILARKVFKKVSQSQLHELQLGEIPLARIVELKKAG</sequence>
<proteinExistence type="inferred from homology"/>
<name>A0A6J6HIR8_9ZZZZ</name>
<keyword evidence="3" id="KW-0808">Transferase</keyword>
<protein>
    <submittedName>
        <fullName evidence="5">Unannotated protein</fullName>
    </submittedName>
</protein>
<dbReference type="InterPro" id="IPR029063">
    <property type="entry name" value="SAM-dependent_MTases_sf"/>
</dbReference>
<dbReference type="EMBL" id="CAFBPI010000022">
    <property type="protein sequence ID" value="CAB5011995.1"/>
    <property type="molecule type" value="Genomic_DNA"/>
</dbReference>
<reference evidence="5" key="1">
    <citation type="submission" date="2020-05" db="EMBL/GenBank/DDBJ databases">
        <authorList>
            <person name="Chiriac C."/>
            <person name="Salcher M."/>
            <person name="Ghai R."/>
            <person name="Kavagutti S V."/>
        </authorList>
    </citation>
    <scope>NUCLEOTIDE SEQUENCE</scope>
</reference>
<dbReference type="InterPro" id="IPR003682">
    <property type="entry name" value="rRNA_ssu_MeTfrase_G"/>
</dbReference>
<dbReference type="GO" id="GO:0070043">
    <property type="term" value="F:rRNA (guanine-N7-)-methyltransferase activity"/>
    <property type="evidence" value="ECO:0007669"/>
    <property type="project" value="TreeGrafter"/>
</dbReference>
<gene>
    <name evidence="4" type="ORF">UFOPK1778_00044</name>
    <name evidence="5" type="ORF">UFOPK1863_00536</name>
    <name evidence="6" type="ORF">UFOPK2689_00654</name>
    <name evidence="7" type="ORF">UFOPK3874_00489</name>
    <name evidence="8" type="ORF">UFOPK4095_00516</name>
</gene>
<evidence type="ECO:0000313" key="5">
    <source>
        <dbReference type="EMBL" id="CAB4613177.1"/>
    </source>
</evidence>
<organism evidence="5">
    <name type="scientific">freshwater metagenome</name>
    <dbReference type="NCBI Taxonomy" id="449393"/>
    <lineage>
        <taxon>unclassified sequences</taxon>
        <taxon>metagenomes</taxon>
        <taxon>ecological metagenomes</taxon>
    </lineage>
</organism>
<keyword evidence="1" id="KW-0963">Cytoplasm</keyword>
<dbReference type="PANTHER" id="PTHR31760:SF0">
    <property type="entry name" value="S-ADENOSYL-L-METHIONINE-DEPENDENT METHYLTRANSFERASES SUPERFAMILY PROTEIN"/>
    <property type="match status" value="1"/>
</dbReference>
<dbReference type="Gene3D" id="3.40.50.150">
    <property type="entry name" value="Vaccinia Virus protein VP39"/>
    <property type="match status" value="1"/>
</dbReference>
<dbReference type="EMBL" id="CAEZUY010000037">
    <property type="protein sequence ID" value="CAB4613177.1"/>
    <property type="molecule type" value="Genomic_DNA"/>
</dbReference>
<evidence type="ECO:0000256" key="1">
    <source>
        <dbReference type="ARBA" id="ARBA00022490"/>
    </source>
</evidence>
<dbReference type="PIRSF" id="PIRSF003078">
    <property type="entry name" value="GidB"/>
    <property type="match status" value="1"/>
</dbReference>
<dbReference type="SUPFAM" id="SSF53335">
    <property type="entry name" value="S-adenosyl-L-methionine-dependent methyltransferases"/>
    <property type="match status" value="1"/>
</dbReference>
<evidence type="ECO:0000313" key="4">
    <source>
        <dbReference type="EMBL" id="CAB4582015.1"/>
    </source>
</evidence>
<dbReference type="HAMAP" id="MF_00074">
    <property type="entry name" value="16SrRNA_methyltr_G"/>
    <property type="match status" value="1"/>
</dbReference>
<dbReference type="CDD" id="cd02440">
    <property type="entry name" value="AdoMet_MTases"/>
    <property type="match status" value="1"/>
</dbReference>
<keyword evidence="2" id="KW-0698">rRNA processing</keyword>
<dbReference type="GO" id="GO:0005829">
    <property type="term" value="C:cytosol"/>
    <property type="evidence" value="ECO:0007669"/>
    <property type="project" value="TreeGrafter"/>
</dbReference>
<evidence type="ECO:0000313" key="7">
    <source>
        <dbReference type="EMBL" id="CAB4960274.1"/>
    </source>
</evidence>
<evidence type="ECO:0000313" key="6">
    <source>
        <dbReference type="EMBL" id="CAB4722410.1"/>
    </source>
</evidence>
<dbReference type="PANTHER" id="PTHR31760">
    <property type="entry name" value="S-ADENOSYL-L-METHIONINE-DEPENDENT METHYLTRANSFERASES SUPERFAMILY PROTEIN"/>
    <property type="match status" value="1"/>
</dbReference>
<dbReference type="EMBL" id="CAEZUD010000001">
    <property type="protein sequence ID" value="CAB4582015.1"/>
    <property type="molecule type" value="Genomic_DNA"/>
</dbReference>
<dbReference type="AlphaFoldDB" id="A0A6J6HIR8"/>
<dbReference type="NCBIfam" id="TIGR00138">
    <property type="entry name" value="rsmG_gidB"/>
    <property type="match status" value="1"/>
</dbReference>
<evidence type="ECO:0000256" key="2">
    <source>
        <dbReference type="ARBA" id="ARBA00022552"/>
    </source>
</evidence>
<evidence type="ECO:0000256" key="3">
    <source>
        <dbReference type="ARBA" id="ARBA00022679"/>
    </source>
</evidence>
<accession>A0A6J6HIR8</accession>
<dbReference type="Pfam" id="PF02527">
    <property type="entry name" value="GidB"/>
    <property type="match status" value="1"/>
</dbReference>
<dbReference type="EMBL" id="CAFBNS010000068">
    <property type="protein sequence ID" value="CAB4960274.1"/>
    <property type="molecule type" value="Genomic_DNA"/>
</dbReference>
<evidence type="ECO:0000313" key="8">
    <source>
        <dbReference type="EMBL" id="CAB5011995.1"/>
    </source>
</evidence>
<dbReference type="EMBL" id="CAEZYL010000031">
    <property type="protein sequence ID" value="CAB4722410.1"/>
    <property type="molecule type" value="Genomic_DNA"/>
</dbReference>